<gene>
    <name evidence="2" type="ORF">IPA_03860</name>
</gene>
<proteinExistence type="predicted"/>
<dbReference type="GO" id="GO:0004826">
    <property type="term" value="F:phenylalanine-tRNA ligase activity"/>
    <property type="evidence" value="ECO:0007669"/>
    <property type="project" value="InterPro"/>
</dbReference>
<dbReference type="InterPro" id="IPR005146">
    <property type="entry name" value="B3/B4_tRNA-bd"/>
</dbReference>
<dbReference type="SMART" id="SM00873">
    <property type="entry name" value="B3_4"/>
    <property type="match status" value="1"/>
</dbReference>
<evidence type="ECO:0000313" key="2">
    <source>
        <dbReference type="EMBL" id="UXD21398.1"/>
    </source>
</evidence>
<feature type="domain" description="B3/B4 tRNA-binding" evidence="1">
    <location>
        <begin position="71"/>
        <end position="221"/>
    </location>
</feature>
<dbReference type="GO" id="GO:0003723">
    <property type="term" value="F:RNA binding"/>
    <property type="evidence" value="ECO:0007669"/>
    <property type="project" value="InterPro"/>
</dbReference>
<name>A0A977K9C0_9CREN</name>
<dbReference type="SUPFAM" id="SSF56037">
    <property type="entry name" value="PheT/TilS domain"/>
    <property type="match status" value="1"/>
</dbReference>
<dbReference type="KEGG" id="ipc:IPA_03860"/>
<accession>A0A977K9C0</accession>
<dbReference type="EMBL" id="CP006868">
    <property type="protein sequence ID" value="UXD21398.1"/>
    <property type="molecule type" value="Genomic_DNA"/>
</dbReference>
<reference evidence="2" key="1">
    <citation type="submission" date="2013-11" db="EMBL/GenBank/DDBJ databases">
        <title>Comparative genomics of Ignicoccus.</title>
        <authorList>
            <person name="Podar M."/>
        </authorList>
    </citation>
    <scope>NUCLEOTIDE SEQUENCE</scope>
    <source>
        <strain evidence="2">DSM 13166</strain>
    </source>
</reference>
<dbReference type="AlphaFoldDB" id="A0A977K9C0"/>
<sequence>MDRLLEGKGLVRITLDDYARELGAFLAYDEALNVKVLENDSDVERLLREAEEEVRRELTIENLKSNSIIRAYRDFMWKIGIDPTKIRPASEALIRRALRGNLPNINSLVDLGNAISIKYMVPIGIYDLNKIVSDLKLRRAREGEKFEPIGRGEVILKGNELVLADDVGILHLFPYRDSRRTMITLDTRNALVVAAGVPGVDIDRVKGAVHEILKFLEGKGAKVSHDVYLAK</sequence>
<keyword evidence="3" id="KW-1185">Reference proteome</keyword>
<dbReference type="PANTHER" id="PTHR39209:SF2">
    <property type="entry name" value="CYTOPLASMIC PROTEIN"/>
    <property type="match status" value="1"/>
</dbReference>
<dbReference type="Gene3D" id="3.50.40.10">
    <property type="entry name" value="Phenylalanyl-trna Synthetase, Chain B, domain 3"/>
    <property type="match status" value="1"/>
</dbReference>
<evidence type="ECO:0000313" key="3">
    <source>
        <dbReference type="Proteomes" id="UP001063698"/>
    </source>
</evidence>
<protein>
    <recommendedName>
        <fullName evidence="1">B3/B4 tRNA-binding domain-containing protein</fullName>
    </recommendedName>
</protein>
<dbReference type="Proteomes" id="UP001063698">
    <property type="component" value="Chromosome"/>
</dbReference>
<evidence type="ECO:0000259" key="1">
    <source>
        <dbReference type="SMART" id="SM00873"/>
    </source>
</evidence>
<dbReference type="InterPro" id="IPR020825">
    <property type="entry name" value="Phe-tRNA_synthase-like_B3/B4"/>
</dbReference>
<organism evidence="2 3">
    <name type="scientific">Ignicoccus pacificus DSM 13166</name>
    <dbReference type="NCBI Taxonomy" id="940294"/>
    <lineage>
        <taxon>Archaea</taxon>
        <taxon>Thermoproteota</taxon>
        <taxon>Thermoprotei</taxon>
        <taxon>Desulfurococcales</taxon>
        <taxon>Desulfurococcaceae</taxon>
        <taxon>Ignicoccus</taxon>
    </lineage>
</organism>
<dbReference type="Pfam" id="PF03483">
    <property type="entry name" value="B3_4"/>
    <property type="match status" value="1"/>
</dbReference>
<dbReference type="PANTHER" id="PTHR39209">
    <property type="match status" value="1"/>
</dbReference>